<feature type="chain" id="PRO_5030569039" description="Secreted protein" evidence="1">
    <location>
        <begin position="26"/>
        <end position="162"/>
    </location>
</feature>
<dbReference type="Proteomes" id="UP000536179">
    <property type="component" value="Unassembled WGS sequence"/>
</dbReference>
<evidence type="ECO:0000256" key="1">
    <source>
        <dbReference type="SAM" id="SignalP"/>
    </source>
</evidence>
<accession>A0A7W5H864</accession>
<reference evidence="2 3" key="1">
    <citation type="submission" date="2020-08" db="EMBL/GenBank/DDBJ databases">
        <title>Genomic Encyclopedia of Type Strains, Phase III (KMG-III): the genomes of soil and plant-associated and newly described type strains.</title>
        <authorList>
            <person name="Whitman W."/>
        </authorList>
    </citation>
    <scope>NUCLEOTIDE SEQUENCE [LARGE SCALE GENOMIC DNA]</scope>
    <source>
        <strain evidence="2 3">CECT 8075</strain>
    </source>
</reference>
<evidence type="ECO:0000313" key="2">
    <source>
        <dbReference type="EMBL" id="MBB3210367.1"/>
    </source>
</evidence>
<keyword evidence="1" id="KW-0732">Signal</keyword>
<dbReference type="RefSeq" id="WP_246421226.1">
    <property type="nucleotide sequence ID" value="NZ_JACHXU010000036.1"/>
</dbReference>
<feature type="signal peptide" evidence="1">
    <location>
        <begin position="1"/>
        <end position="25"/>
    </location>
</feature>
<organism evidence="2 3">
    <name type="scientific">Aporhodopirellula rubra</name>
    <dbReference type="NCBI Taxonomy" id="980271"/>
    <lineage>
        <taxon>Bacteria</taxon>
        <taxon>Pseudomonadati</taxon>
        <taxon>Planctomycetota</taxon>
        <taxon>Planctomycetia</taxon>
        <taxon>Pirellulales</taxon>
        <taxon>Pirellulaceae</taxon>
        <taxon>Aporhodopirellula</taxon>
    </lineage>
</organism>
<evidence type="ECO:0000313" key="3">
    <source>
        <dbReference type="Proteomes" id="UP000536179"/>
    </source>
</evidence>
<keyword evidence="3" id="KW-1185">Reference proteome</keyword>
<name>A0A7W5H864_9BACT</name>
<protein>
    <recommendedName>
        <fullName evidence="4">Secreted protein</fullName>
    </recommendedName>
</protein>
<evidence type="ECO:0008006" key="4">
    <source>
        <dbReference type="Google" id="ProtNLM"/>
    </source>
</evidence>
<proteinExistence type="predicted"/>
<dbReference type="EMBL" id="JACHXU010000036">
    <property type="protein sequence ID" value="MBB3210367.1"/>
    <property type="molecule type" value="Genomic_DNA"/>
</dbReference>
<dbReference type="AlphaFoldDB" id="A0A7W5H864"/>
<gene>
    <name evidence="2" type="ORF">FHS27_006214</name>
</gene>
<sequence>MFRKLMVKFVAPIACLALLTVTANAASPSSLADDTDQYNAYTYSYVAMVFADGIADTIGDDGLEGEVAIMISEFCDDGFFHCFDALVLDDHQLWQDAVDDLKLARMWCDTLIVFVEDSQPSSVSGQISSLMWYLDIAIDGAEASVPISKSVKIGFPKKWGKR</sequence>
<comment type="caution">
    <text evidence="2">The sequence shown here is derived from an EMBL/GenBank/DDBJ whole genome shotgun (WGS) entry which is preliminary data.</text>
</comment>